<proteinExistence type="predicted"/>
<dbReference type="PANTHER" id="PTHR15496">
    <property type="entry name" value="GENERAL TRANSCRIPTION FACTOR 3C POLYPEPTIDE 4 FAMILY"/>
    <property type="match status" value="1"/>
</dbReference>
<feature type="compositionally biased region" description="Basic residues" evidence="5">
    <location>
        <begin position="1"/>
        <end position="15"/>
    </location>
</feature>
<reference evidence="8 9" key="1">
    <citation type="journal article" date="2010" name="Science">
        <title>Genomic analysis of organismal complexity in the multicellular green alga Volvox carteri.</title>
        <authorList>
            <person name="Prochnik S.E."/>
            <person name="Umen J."/>
            <person name="Nedelcu A.M."/>
            <person name="Hallmann A."/>
            <person name="Miller S.M."/>
            <person name="Nishii I."/>
            <person name="Ferris P."/>
            <person name="Kuo A."/>
            <person name="Mitros T."/>
            <person name="Fritz-Laylin L.K."/>
            <person name="Hellsten U."/>
            <person name="Chapman J."/>
            <person name="Simakov O."/>
            <person name="Rensing S.A."/>
            <person name="Terry A."/>
            <person name="Pangilinan J."/>
            <person name="Kapitonov V."/>
            <person name="Jurka J."/>
            <person name="Salamov A."/>
            <person name="Shapiro H."/>
            <person name="Schmutz J."/>
            <person name="Grimwood J."/>
            <person name="Lindquist E."/>
            <person name="Lucas S."/>
            <person name="Grigoriev I.V."/>
            <person name="Schmitt R."/>
            <person name="Kirk D."/>
            <person name="Rokhsar D.S."/>
        </authorList>
    </citation>
    <scope>NUCLEOTIDE SEQUENCE [LARGE SCALE GENOMIC DNA]</scope>
    <source>
        <strain evidence="9">f. Nagariensis / Eve</strain>
    </source>
</reference>
<feature type="region of interest" description="Disordered" evidence="5">
    <location>
        <begin position="133"/>
        <end position="332"/>
    </location>
</feature>
<dbReference type="STRING" id="3068.D8U6Y2"/>
<dbReference type="InterPro" id="IPR009060">
    <property type="entry name" value="UBA-like_sf"/>
</dbReference>
<feature type="non-terminal residue" evidence="8">
    <location>
        <position position="1"/>
    </location>
</feature>
<feature type="region of interest" description="Disordered" evidence="5">
    <location>
        <begin position="1"/>
        <end position="55"/>
    </location>
</feature>
<name>D8U6Y2_VOLCA</name>
<dbReference type="InterPro" id="IPR044230">
    <property type="entry name" value="GTF3C4"/>
</dbReference>
<dbReference type="RefSeq" id="XP_002954442.1">
    <property type="nucleotide sequence ID" value="XM_002954396.1"/>
</dbReference>
<feature type="region of interest" description="Disordered" evidence="5">
    <location>
        <begin position="1313"/>
        <end position="1334"/>
    </location>
</feature>
<feature type="region of interest" description="Disordered" evidence="5">
    <location>
        <begin position="1609"/>
        <end position="1634"/>
    </location>
</feature>
<sequence length="2244" mass="229187">SPRKPRAVPKPRRSRGGPAGGESAVPPMDFSGTDPDTFRQYDTRPDPDEGGTSLERAAPGMISRRFSELLWATDPATLHSYGLHERMTGTELQLYERAYGEFMYLYGKKLPEGASKHINTAAKQRCRPLLNRCPMPLETPASQGGGGGAAASEPDDAAAGDAAADGRKQQRQPAKRRRTLTSGGGRGGADDDDGDAAAAGPAGAGGGGGGGGDDGGVMKRRSSVAEGAERMRDEVEEEQEEEDQEEEEEDEEGGKGTVAAVAAAARRRRSAAAAATKAGSPRKPRAVPKPRRSRVGAAGGESAVPPMDFSGTDPDTFRQYDTRLDPDEGGTSLERAAPGMILSRWLLLISSADPATLRTYQAGEHVRGTELKMYDQAYGEFMYLYGEKLQEGAARAAAVRAAAAARRQVIDSAVAAAADGADGIHSSESDHGGGEDGGDAAQGALHWRRRRRRRRHASGAAAAGGPDGGDDDGDGGGDGSSDFSLGTVAGEESGGSSESGSLGAEEEEEEEEEGGSGGDADDEDEDIVEDDGDSGNEGRRGRGGRGRGGGRGSRGRRSRRSRRGGGGGSSSSQARRPTPREEEDAVRVEVASAIAAASRSVFEALDPAMNLDDPSTLTKRGGYLVYKRYIELRRKYDPSELPSYTRGEHLRGADLRAFVQAYGEFMELFGRLLPPDGDKKVKSRTKTNIRRLVIQSYRNVSGQPEAAANVGTNRATQLQSVMWSGKRRQGVREAAGVQAVGGLVCRHAGTLFMGYGEGGVGEVAAAGAATETGTATGTVEEGAPGALPVQATAAAAEAAAEGMGQGPGAGGSSCRETWETTLALWGRRTKLRYRMDVTHGSVGSSSAAAERAATAPKTRPPSYAIRFSGYVKDDHREISLEKCPGSDVCNGPAVPTAIYETRSLSLSATCLAWSPAFCVAATAAAATAAATAATAAADTEVTAAADGTAAVQSDGVSRYCVLAVGNKLGEVTMWRLGLPYEYELRPQVGGGAAAAGSGSGGRVAAAAAAAGPGPKSPSAQPGKRGNGGGGGSGGGGDATCSSPSSPSPSPSPSPSSGPSSCSSFALQWMGALRIHGGGAHVLRLAWHVAPEGSGGAAAAGVEAAAAAPSQWRVPQPHTAGLRDSLLLLTGLSDGAVLLWSAAAATLTRASDFTLLAEVCPPDGLAPTALDCTWLLAAAAASSTSDPRVRGGGRRRRRGAAVAGTHAGDGDGEGEGSDGGGRAAREGNGDEERERGCGDADGGGGVSAASGEQQREEEEEEGVHSDAPRARRLLVAAAKPCGAVFVWRSGLWLPRTAATAAATTVAATAAADGPPMATAAAPSSPAAKKKKRKETETEAVAVAVVTAAAAAGGGGDAEEHRHRDKDGAADLTVACSRAGGAASCLQPGAHGTFHCSGVALAAGQPMIVTGGTDGTVKCWVVSELKLPLPPPPSPPRVALQLTEVTDGLHRLDPCSSALPALPAQVRTLPLARQAVHGVAASGNGLVFAVLRTTATRQLDMAKNVMIHGRVLGGTVHLLTPYSMAAAAAEPPQLPSPQLPSPRQLASGLLFQAAVASCLWDLHALALRAGLVAAAALPPVPEEAWDCVTLGGEVTEADDAAMLEQVQGAEDAGNADADGGGGGAGPGGGGGGDGASMDPGRARLAALVRLDTEERRRAKLAARLQQLTTTKLMLDAMERFIAPLEAPYNAAAAAAAMEGGGSLLIALNGQQAWAWCGLRCATALRRLALSYTASRADPPGAAPQDQLADVDVGVVAALQQAGGAAAAAVAAPAAVLACRDAAARNEGELLQAHIWAALSYGIGHFMRRLPPAAAATAPPPLYKLLMADWVTLHVRHPRLRESELLPLTPVALSAASSTASSSDMLQSAAVAEWCCSFETTTTTVTATTVTATNDANKDRKDDSSNMKQGAFGSATTMTDTTATAAAAATVAAAAPQRVVLTLPRCGATLMVCESPAVWNCVVCARRYLFPPTRRLHQLYTSPPVPYCLFCGVRLANGHAPVSKGLIFATAGASILSQAARASRRTQLVPAALSHALVFRSPAELVFGTLLMYYFRILEREAGPSKFAAFAAISTFLSSLLQWAVFVYVLGLQLLMSAGRASLLVGGTGLVAGLIYKFNLLGVKRLRFPSFVRRFFANTLGTLLSSDTAAPAAHPTATNAAAVGGTAPGARRGGGRTAAAAAAAATGGGGGGGGGGDGVPSAPHLPGPTREVVEQLVAMGFGEAESIRALQLTNNDLEQAVGLLLNS</sequence>
<dbReference type="OrthoDB" id="546900at2759"/>
<feature type="compositionally biased region" description="Basic residues" evidence="5">
    <location>
        <begin position="280"/>
        <end position="294"/>
    </location>
</feature>
<feature type="region of interest" description="Disordered" evidence="5">
    <location>
        <begin position="1006"/>
        <end position="1060"/>
    </location>
</feature>
<dbReference type="Pfam" id="PF00627">
    <property type="entry name" value="UBA"/>
    <property type="match status" value="1"/>
</dbReference>
<feature type="transmembrane region" description="Helical" evidence="6">
    <location>
        <begin position="2029"/>
        <end position="2052"/>
    </location>
</feature>
<feature type="compositionally biased region" description="Pro residues" evidence="5">
    <location>
        <begin position="1045"/>
        <end position="1055"/>
    </location>
</feature>
<feature type="compositionally biased region" description="Basic and acidic residues" evidence="5">
    <location>
        <begin position="425"/>
        <end position="434"/>
    </location>
</feature>
<feature type="transmembrane region" description="Helical" evidence="6">
    <location>
        <begin position="2064"/>
        <end position="2088"/>
    </location>
</feature>
<protein>
    <recommendedName>
        <fullName evidence="7">UBA domain-containing protein</fullName>
    </recommendedName>
</protein>
<feature type="compositionally biased region" description="Basic and acidic residues" evidence="5">
    <location>
        <begin position="1222"/>
        <end position="1237"/>
    </location>
</feature>
<feature type="compositionally biased region" description="Low complexity" evidence="5">
    <location>
        <begin position="489"/>
        <end position="503"/>
    </location>
</feature>
<keyword evidence="9" id="KW-1185">Reference proteome</keyword>
<feature type="region of interest" description="Disordered" evidence="5">
    <location>
        <begin position="2181"/>
        <end position="2204"/>
    </location>
</feature>
<dbReference type="Gene3D" id="1.10.8.10">
    <property type="entry name" value="DNA helicase RuvA subunit, C-terminal domain"/>
    <property type="match status" value="1"/>
</dbReference>
<dbReference type="KEGG" id="vcn:VOLCADRAFT_118724"/>
<feature type="domain" description="UBA" evidence="7">
    <location>
        <begin position="2204"/>
        <end position="2244"/>
    </location>
</feature>
<evidence type="ECO:0000259" key="7">
    <source>
        <dbReference type="PROSITE" id="PS50030"/>
    </source>
</evidence>
<comment type="subcellular location">
    <subcellularLocation>
        <location evidence="1">Membrane</location>
        <topology evidence="1">Multi-pass membrane protein</topology>
    </subcellularLocation>
</comment>
<dbReference type="InterPro" id="IPR015940">
    <property type="entry name" value="UBA"/>
</dbReference>
<feature type="compositionally biased region" description="Basic and acidic residues" evidence="5">
    <location>
        <begin position="315"/>
        <end position="326"/>
    </location>
</feature>
<feature type="compositionally biased region" description="Gly residues" evidence="5">
    <location>
        <begin position="1616"/>
        <end position="1632"/>
    </location>
</feature>
<evidence type="ECO:0000256" key="4">
    <source>
        <dbReference type="ARBA" id="ARBA00023136"/>
    </source>
</evidence>
<dbReference type="InParanoid" id="D8U6Y2"/>
<dbReference type="PANTHER" id="PTHR15496:SF2">
    <property type="entry name" value="GENERAL TRANSCRIPTION FACTOR 3C POLYPEPTIDE 4"/>
    <property type="match status" value="1"/>
</dbReference>
<feature type="compositionally biased region" description="Basic residues" evidence="5">
    <location>
        <begin position="446"/>
        <end position="457"/>
    </location>
</feature>
<dbReference type="GO" id="GO:0004402">
    <property type="term" value="F:histone acetyltransferase activity"/>
    <property type="evidence" value="ECO:0007669"/>
    <property type="project" value="InterPro"/>
</dbReference>
<dbReference type="SUPFAM" id="SSF46934">
    <property type="entry name" value="UBA-like"/>
    <property type="match status" value="1"/>
</dbReference>
<dbReference type="GeneID" id="9624438"/>
<feature type="region of interest" description="Disordered" evidence="5">
    <location>
        <begin position="419"/>
        <end position="584"/>
    </location>
</feature>
<dbReference type="SMART" id="SM00165">
    <property type="entry name" value="UBA"/>
    <property type="match status" value="1"/>
</dbReference>
<dbReference type="EMBL" id="GL378363">
    <property type="protein sequence ID" value="EFJ44592.1"/>
    <property type="molecule type" value="Genomic_DNA"/>
</dbReference>
<dbReference type="GO" id="GO:0000127">
    <property type="term" value="C:transcription factor TFIIIC complex"/>
    <property type="evidence" value="ECO:0007669"/>
    <property type="project" value="InterPro"/>
</dbReference>
<evidence type="ECO:0000256" key="6">
    <source>
        <dbReference type="SAM" id="Phobius"/>
    </source>
</evidence>
<dbReference type="Proteomes" id="UP000001058">
    <property type="component" value="Unassembled WGS sequence"/>
</dbReference>
<keyword evidence="3 6" id="KW-1133">Transmembrane helix</keyword>
<accession>D8U6Y2</accession>
<feature type="compositionally biased region" description="Low complexity" evidence="5">
    <location>
        <begin position="1006"/>
        <end position="1023"/>
    </location>
</feature>
<feature type="compositionally biased region" description="Acidic residues" evidence="5">
    <location>
        <begin position="504"/>
        <end position="534"/>
    </location>
</feature>
<feature type="compositionally biased region" description="Basic and acidic residues" evidence="5">
    <location>
        <begin position="36"/>
        <end position="47"/>
    </location>
</feature>
<dbReference type="CDD" id="cd14270">
    <property type="entry name" value="UBA"/>
    <property type="match status" value="1"/>
</dbReference>
<feature type="transmembrane region" description="Helical" evidence="6">
    <location>
        <begin position="2100"/>
        <end position="2120"/>
    </location>
</feature>
<dbReference type="eggNOG" id="KOG4463">
    <property type="taxonomic scope" value="Eukaryota"/>
</dbReference>
<evidence type="ECO:0000256" key="2">
    <source>
        <dbReference type="ARBA" id="ARBA00022692"/>
    </source>
</evidence>
<keyword evidence="2 6" id="KW-0812">Transmembrane</keyword>
<dbReference type="PROSITE" id="PS50030">
    <property type="entry name" value="UBA"/>
    <property type="match status" value="1"/>
</dbReference>
<organism evidence="9">
    <name type="scientific">Volvox carteri f. nagariensis</name>
    <dbReference type="NCBI Taxonomy" id="3068"/>
    <lineage>
        <taxon>Eukaryota</taxon>
        <taxon>Viridiplantae</taxon>
        <taxon>Chlorophyta</taxon>
        <taxon>core chlorophytes</taxon>
        <taxon>Chlorophyceae</taxon>
        <taxon>CS clade</taxon>
        <taxon>Chlamydomonadales</taxon>
        <taxon>Volvocaceae</taxon>
        <taxon>Volvox</taxon>
    </lineage>
</organism>
<dbReference type="GO" id="GO:0016020">
    <property type="term" value="C:membrane"/>
    <property type="evidence" value="ECO:0007669"/>
    <property type="project" value="UniProtKB-SubCell"/>
</dbReference>
<dbReference type="GO" id="GO:0006384">
    <property type="term" value="P:transcription initiation at RNA polymerase III promoter"/>
    <property type="evidence" value="ECO:0007669"/>
    <property type="project" value="InterPro"/>
</dbReference>
<evidence type="ECO:0000256" key="1">
    <source>
        <dbReference type="ARBA" id="ARBA00004141"/>
    </source>
</evidence>
<evidence type="ECO:0000313" key="8">
    <source>
        <dbReference type="EMBL" id="EFJ44592.1"/>
    </source>
</evidence>
<evidence type="ECO:0000256" key="3">
    <source>
        <dbReference type="ARBA" id="ARBA00022989"/>
    </source>
</evidence>
<feature type="region of interest" description="Disordered" evidence="5">
    <location>
        <begin position="1182"/>
        <end position="1265"/>
    </location>
</feature>
<keyword evidence="4 6" id="KW-0472">Membrane</keyword>
<feature type="compositionally biased region" description="Low complexity" evidence="5">
    <location>
        <begin position="1313"/>
        <end position="1325"/>
    </location>
</feature>
<feature type="compositionally biased region" description="Gly residues" evidence="5">
    <location>
        <begin position="1024"/>
        <end position="1037"/>
    </location>
</feature>
<evidence type="ECO:0000256" key="5">
    <source>
        <dbReference type="SAM" id="MobiDB-lite"/>
    </source>
</evidence>
<gene>
    <name evidence="8" type="ORF">VOLCADRAFT_118724</name>
</gene>
<evidence type="ECO:0000313" key="9">
    <source>
        <dbReference type="Proteomes" id="UP000001058"/>
    </source>
</evidence>
<dbReference type="InterPro" id="IPR035952">
    <property type="entry name" value="Rhomboid-like_sf"/>
</dbReference>
<feature type="compositionally biased region" description="Basic residues" evidence="5">
    <location>
        <begin position="553"/>
        <end position="563"/>
    </location>
</feature>
<feature type="compositionally biased region" description="Basic residues" evidence="5">
    <location>
        <begin position="169"/>
        <end position="179"/>
    </location>
</feature>
<feature type="compositionally biased region" description="Gly residues" evidence="5">
    <location>
        <begin position="202"/>
        <end position="215"/>
    </location>
</feature>
<dbReference type="SUPFAM" id="SSF144091">
    <property type="entry name" value="Rhomboid-like"/>
    <property type="match status" value="1"/>
</dbReference>
<feature type="compositionally biased region" description="Acidic residues" evidence="5">
    <location>
        <begin position="234"/>
        <end position="252"/>
    </location>
</feature>
<feature type="compositionally biased region" description="Gly residues" evidence="5">
    <location>
        <begin position="2183"/>
        <end position="2195"/>
    </location>
</feature>